<sequence>MKNNSTVFRLVLTAFFLAILLLFAFVPFLGFIPLGPINATTMHIPVIIASIILGPKIGGFLGGCFGLISMIRATIIVTPMSFAFSPFIAPIGAEHGSLAAVFIAIVPRILIGIVPYFVFRGLTTLLKGNYQPFSLFLAGVAGGLTNTFLVMYAIYFFFQKEYASLIGKAGNAVYLAINSVILTQGIPEAIVAGIATATVASVLMKLTKRTTLN</sequence>
<keyword evidence="1" id="KW-1133">Transmembrane helix</keyword>
<reference evidence="3" key="1">
    <citation type="journal article" date="2019" name="Int. J. Syst. Evol. Microbiol.">
        <title>The Global Catalogue of Microorganisms (GCM) 10K type strain sequencing project: providing services to taxonomists for standard genome sequencing and annotation.</title>
        <authorList>
            <consortium name="The Broad Institute Genomics Platform"/>
            <consortium name="The Broad Institute Genome Sequencing Center for Infectious Disease"/>
            <person name="Wu L."/>
            <person name="Ma J."/>
        </authorList>
    </citation>
    <scope>NUCLEOTIDE SEQUENCE [LARGE SCALE GENOMIC DNA]</scope>
    <source>
        <strain evidence="3">TISTR 932</strain>
    </source>
</reference>
<evidence type="ECO:0000256" key="1">
    <source>
        <dbReference type="SAM" id="Phobius"/>
    </source>
</evidence>
<name>A0ABW5TFZ0_9ENTE</name>
<dbReference type="EMBL" id="JBHUMO010000012">
    <property type="protein sequence ID" value="MFD2728227.1"/>
    <property type="molecule type" value="Genomic_DNA"/>
</dbReference>
<feature type="transmembrane region" description="Helical" evidence="1">
    <location>
        <begin position="7"/>
        <end position="32"/>
    </location>
</feature>
<feature type="transmembrane region" description="Helical" evidence="1">
    <location>
        <begin position="135"/>
        <end position="158"/>
    </location>
</feature>
<gene>
    <name evidence="2" type="ORF">ACFSR0_02095</name>
</gene>
<keyword evidence="1" id="KW-0812">Transmembrane</keyword>
<keyword evidence="1" id="KW-0472">Membrane</keyword>
<dbReference type="InterPro" id="IPR024529">
    <property type="entry name" value="ECF_trnsprt_substrate-spec"/>
</dbReference>
<evidence type="ECO:0000313" key="3">
    <source>
        <dbReference type="Proteomes" id="UP001597427"/>
    </source>
</evidence>
<dbReference type="Pfam" id="PF12822">
    <property type="entry name" value="ECF_trnsprt"/>
    <property type="match status" value="1"/>
</dbReference>
<organism evidence="2 3">
    <name type="scientific">Enterococcus camelliae</name>
    <dbReference type="NCBI Taxonomy" id="453959"/>
    <lineage>
        <taxon>Bacteria</taxon>
        <taxon>Bacillati</taxon>
        <taxon>Bacillota</taxon>
        <taxon>Bacilli</taxon>
        <taxon>Lactobacillales</taxon>
        <taxon>Enterococcaceae</taxon>
        <taxon>Enterococcus</taxon>
    </lineage>
</organism>
<feature type="transmembrane region" description="Helical" evidence="1">
    <location>
        <begin position="75"/>
        <end position="93"/>
    </location>
</feature>
<proteinExistence type="predicted"/>
<feature type="transmembrane region" description="Helical" evidence="1">
    <location>
        <begin position="99"/>
        <end position="123"/>
    </location>
</feature>
<dbReference type="RefSeq" id="WP_379979425.1">
    <property type="nucleotide sequence ID" value="NZ_JBHUMO010000012.1"/>
</dbReference>
<dbReference type="Gene3D" id="1.10.1760.20">
    <property type="match status" value="1"/>
</dbReference>
<dbReference type="Proteomes" id="UP001597427">
    <property type="component" value="Unassembled WGS sequence"/>
</dbReference>
<protein>
    <submittedName>
        <fullName evidence="2">ECF transporter S component</fullName>
    </submittedName>
</protein>
<accession>A0ABW5TFZ0</accession>
<feature type="transmembrane region" description="Helical" evidence="1">
    <location>
        <begin position="189"/>
        <end position="207"/>
    </location>
</feature>
<evidence type="ECO:0000313" key="2">
    <source>
        <dbReference type="EMBL" id="MFD2728227.1"/>
    </source>
</evidence>
<comment type="caution">
    <text evidence="2">The sequence shown here is derived from an EMBL/GenBank/DDBJ whole genome shotgun (WGS) entry which is preliminary data.</text>
</comment>
<feature type="transmembrane region" description="Helical" evidence="1">
    <location>
        <begin position="44"/>
        <end position="68"/>
    </location>
</feature>
<keyword evidence="3" id="KW-1185">Reference proteome</keyword>